<evidence type="ECO:0000256" key="5">
    <source>
        <dbReference type="ARBA" id="ARBA00022989"/>
    </source>
</evidence>
<feature type="region of interest" description="Disordered" evidence="9">
    <location>
        <begin position="436"/>
        <end position="492"/>
    </location>
</feature>
<feature type="transmembrane region" description="Helical" evidence="10">
    <location>
        <begin position="786"/>
        <end position="808"/>
    </location>
</feature>
<feature type="transmembrane region" description="Helical" evidence="10">
    <location>
        <begin position="870"/>
        <end position="890"/>
    </location>
</feature>
<evidence type="ECO:0000256" key="7">
    <source>
        <dbReference type="ARBA" id="ARBA00035120"/>
    </source>
</evidence>
<feature type="transmembrane region" description="Helical" evidence="10">
    <location>
        <begin position="829"/>
        <end position="850"/>
    </location>
</feature>
<comment type="function">
    <text evidence="1">Fluoride channel required for the rapid expulsion of cytoplasmic fluoride.</text>
</comment>
<sequence>MGDAKRTKLESLPNELLIQIATHLSIPPPSITKFAHEPSSLLPFSPTTSLKSLSLVSWRWRKLVLPILFRYSHVQIDNTAQWIPVDARLIEDMQGNLTSLSDHEMRIYTKMRTRFKSSSMFAFEESFDDLLINLCRIQEGDAFLQNVPTTLWLPHLPSSFLDFGAFVEKFGLKHHVKSVVVWSDLEYGLRHLATADAPLARSVGEIWNLVFNILAPERVVVAAPPTTLAGLLDTQMLSSDTWAFDMKMHYIELSTIPPSTSCSTSTPSKPKHTPAPTCRPKDTTALIHRAPWHHISYNEGSSIPAYSTYEYHLKQSPKMLYLLLLRIAQEVEPCCCPTSLSFTSIFPFSTNVTTLIRAMALLPTLEELSVQLAPGLENTVLGDKGKLGRAQASDLWLEWNESYKHVASFLRSGVFGRGARFRNSDDASVTRREAYYNQQRSSLRSDRSSRPASQRQSAQPLQTFLMPDDSVLDEEDASPSPVIPLSRPRSQEDVVVVAAAAKKKRYSARSAGSVSSRQSPRDARTPSRGRNIDQFLMVDSQDNLTDAGAPPPIRNPRQNNSSFYRHTTPEDPRGHSRQARSTPLSRIGTPGTIGTDFDITALPPIADEAEKQVPNDHLARKRTPGQRRASRFATELYTASYLILFSILGTLARLGLQWLTFYPGAPVIFSDVWANFGGSLFMGFLVEDRRLFRQEWGKKPHADDSGIEDEESTLESKAAHVRVKKSIPLYIGLATGFCGSFTSFSSFMRDIFFALSNDMPSPLNYPPPSPAPSTASPVPRNGGDSFMAVLAVIIITLTMCYAAFRVGAHIAVYTSRIVPTLSFYAFRRVIDPLLVIIAFGTWIGAIVMSIWPPDRPSGPVSKGPWENETWRGQAVFACVFAPAGCLLRFYGSLFLNPLTPSFPLGTFCVNVFGTAVLGMAYDLQHVSIASSSVIGGGRIGCQVLQGVMDGFCGSLTTVSTWIYELELLKRGHAYVYGFTSVAAGLGILVCVMGSVRWTVGWSEVACVMP</sequence>
<feature type="compositionally biased region" description="Polar residues" evidence="9">
    <location>
        <begin position="556"/>
        <end position="565"/>
    </location>
</feature>
<feature type="transmembrane region" description="Helical" evidence="10">
    <location>
        <begin position="727"/>
        <end position="748"/>
    </location>
</feature>
<dbReference type="GO" id="GO:1903425">
    <property type="term" value="F:fluoride transmembrane transporter activity"/>
    <property type="evidence" value="ECO:0007669"/>
    <property type="project" value="TreeGrafter"/>
</dbReference>
<keyword evidence="4 10" id="KW-0812">Transmembrane</keyword>
<dbReference type="OrthoDB" id="5296720at2759"/>
<feature type="compositionally biased region" description="Low complexity" evidence="9">
    <location>
        <begin position="258"/>
        <end position="268"/>
    </location>
</feature>
<feature type="region of interest" description="Disordered" evidence="9">
    <location>
        <begin position="258"/>
        <end position="278"/>
    </location>
</feature>
<comment type="catalytic activity">
    <reaction evidence="8">
        <text>fluoride(in) = fluoride(out)</text>
        <dbReference type="Rhea" id="RHEA:76159"/>
        <dbReference type="ChEBI" id="CHEBI:17051"/>
    </reaction>
    <physiologicalReaction direction="left-to-right" evidence="8">
        <dbReference type="Rhea" id="RHEA:76160"/>
    </physiologicalReaction>
</comment>
<keyword evidence="5 10" id="KW-1133">Transmembrane helix</keyword>
<feature type="transmembrane region" description="Helical" evidence="10">
    <location>
        <begin position="636"/>
        <end position="656"/>
    </location>
</feature>
<reference evidence="11" key="1">
    <citation type="journal article" date="2020" name="Stud. Mycol.">
        <title>101 Dothideomycetes genomes: a test case for predicting lifestyles and emergence of pathogens.</title>
        <authorList>
            <person name="Haridas S."/>
            <person name="Albert R."/>
            <person name="Binder M."/>
            <person name="Bloem J."/>
            <person name="Labutti K."/>
            <person name="Salamov A."/>
            <person name="Andreopoulos B."/>
            <person name="Baker S."/>
            <person name="Barry K."/>
            <person name="Bills G."/>
            <person name="Bluhm B."/>
            <person name="Cannon C."/>
            <person name="Castanera R."/>
            <person name="Culley D."/>
            <person name="Daum C."/>
            <person name="Ezra D."/>
            <person name="Gonzalez J."/>
            <person name="Henrissat B."/>
            <person name="Kuo A."/>
            <person name="Liang C."/>
            <person name="Lipzen A."/>
            <person name="Lutzoni F."/>
            <person name="Magnuson J."/>
            <person name="Mondo S."/>
            <person name="Nolan M."/>
            <person name="Ohm R."/>
            <person name="Pangilinan J."/>
            <person name="Park H.-J."/>
            <person name="Ramirez L."/>
            <person name="Alfaro M."/>
            <person name="Sun H."/>
            <person name="Tritt A."/>
            <person name="Yoshinaga Y."/>
            <person name="Zwiers L.-H."/>
            <person name="Turgeon B."/>
            <person name="Goodwin S."/>
            <person name="Spatafora J."/>
            <person name="Crous P."/>
            <person name="Grigoriev I."/>
        </authorList>
    </citation>
    <scope>NUCLEOTIDE SEQUENCE</scope>
    <source>
        <strain evidence="11">CBS 123094</strain>
    </source>
</reference>
<gene>
    <name evidence="11" type="ORF">P154DRAFT_531557</name>
</gene>
<proteinExistence type="inferred from homology"/>
<keyword evidence="12" id="KW-1185">Reference proteome</keyword>
<evidence type="ECO:0000256" key="8">
    <source>
        <dbReference type="ARBA" id="ARBA00035585"/>
    </source>
</evidence>
<evidence type="ECO:0000313" key="12">
    <source>
        <dbReference type="Proteomes" id="UP000799779"/>
    </source>
</evidence>
<dbReference type="EMBL" id="ML977568">
    <property type="protein sequence ID" value="KAF2004235.1"/>
    <property type="molecule type" value="Genomic_DNA"/>
</dbReference>
<evidence type="ECO:0000256" key="10">
    <source>
        <dbReference type="SAM" id="Phobius"/>
    </source>
</evidence>
<feature type="transmembrane region" description="Helical" evidence="10">
    <location>
        <begin position="973"/>
        <end position="995"/>
    </location>
</feature>
<organism evidence="11 12">
    <name type="scientific">Amniculicola lignicola CBS 123094</name>
    <dbReference type="NCBI Taxonomy" id="1392246"/>
    <lineage>
        <taxon>Eukaryota</taxon>
        <taxon>Fungi</taxon>
        <taxon>Dikarya</taxon>
        <taxon>Ascomycota</taxon>
        <taxon>Pezizomycotina</taxon>
        <taxon>Dothideomycetes</taxon>
        <taxon>Pleosporomycetidae</taxon>
        <taxon>Pleosporales</taxon>
        <taxon>Amniculicolaceae</taxon>
        <taxon>Amniculicola</taxon>
    </lineage>
</organism>
<evidence type="ECO:0000256" key="6">
    <source>
        <dbReference type="ARBA" id="ARBA00023136"/>
    </source>
</evidence>
<dbReference type="PANTHER" id="PTHR28259">
    <property type="entry name" value="FLUORIDE EXPORT PROTEIN 1-RELATED"/>
    <property type="match status" value="1"/>
</dbReference>
<evidence type="ECO:0000256" key="1">
    <source>
        <dbReference type="ARBA" id="ARBA00002598"/>
    </source>
</evidence>
<comment type="similarity">
    <text evidence="7">Belongs to the fluoride channel Fluc/FEX (TC 1.A.43) family.</text>
</comment>
<evidence type="ECO:0000256" key="3">
    <source>
        <dbReference type="ARBA" id="ARBA00022475"/>
    </source>
</evidence>
<dbReference type="InterPro" id="IPR003691">
    <property type="entry name" value="FluC"/>
</dbReference>
<feature type="transmembrane region" description="Helical" evidence="10">
    <location>
        <begin position="902"/>
        <end position="921"/>
    </location>
</feature>
<comment type="subcellular location">
    <subcellularLocation>
        <location evidence="2">Cell membrane</location>
        <topology evidence="2">Multi-pass membrane protein</topology>
    </subcellularLocation>
</comment>
<feature type="region of interest" description="Disordered" evidence="9">
    <location>
        <begin position="505"/>
        <end position="592"/>
    </location>
</feature>
<dbReference type="AlphaFoldDB" id="A0A6A5WYS9"/>
<name>A0A6A5WYS9_9PLEO</name>
<protein>
    <submittedName>
        <fullName evidence="11">Uncharacterized protein</fullName>
    </submittedName>
</protein>
<evidence type="ECO:0000313" key="11">
    <source>
        <dbReference type="EMBL" id="KAF2004235.1"/>
    </source>
</evidence>
<dbReference type="Pfam" id="PF02537">
    <property type="entry name" value="CRCB"/>
    <property type="match status" value="2"/>
</dbReference>
<accession>A0A6A5WYS9</accession>
<keyword evidence="6 10" id="KW-0472">Membrane</keyword>
<dbReference type="GO" id="GO:0005886">
    <property type="term" value="C:plasma membrane"/>
    <property type="evidence" value="ECO:0007669"/>
    <property type="project" value="UniProtKB-SubCell"/>
</dbReference>
<evidence type="ECO:0000256" key="4">
    <source>
        <dbReference type="ARBA" id="ARBA00022692"/>
    </source>
</evidence>
<evidence type="ECO:0000256" key="9">
    <source>
        <dbReference type="SAM" id="MobiDB-lite"/>
    </source>
</evidence>
<dbReference type="CDD" id="cd09917">
    <property type="entry name" value="F-box_SF"/>
    <property type="match status" value="1"/>
</dbReference>
<feature type="transmembrane region" description="Helical" evidence="10">
    <location>
        <begin position="668"/>
        <end position="686"/>
    </location>
</feature>
<dbReference type="PANTHER" id="PTHR28259:SF1">
    <property type="entry name" value="FLUORIDE EXPORT PROTEIN 1-RELATED"/>
    <property type="match status" value="1"/>
</dbReference>
<feature type="compositionally biased region" description="Low complexity" evidence="9">
    <location>
        <begin position="450"/>
        <end position="460"/>
    </location>
</feature>
<evidence type="ECO:0000256" key="2">
    <source>
        <dbReference type="ARBA" id="ARBA00004651"/>
    </source>
</evidence>
<keyword evidence="3" id="KW-1003">Cell membrane</keyword>
<dbReference type="Proteomes" id="UP000799779">
    <property type="component" value="Unassembled WGS sequence"/>
</dbReference>